<proteinExistence type="predicted"/>
<dbReference type="GO" id="GO:0006338">
    <property type="term" value="P:chromatin remodeling"/>
    <property type="evidence" value="ECO:0007669"/>
    <property type="project" value="InterPro"/>
</dbReference>
<dbReference type="InterPro" id="IPR036390">
    <property type="entry name" value="WH_DNA-bd_sf"/>
</dbReference>
<dbReference type="InterPro" id="IPR013603">
    <property type="entry name" value="TRASH_TR_C_prok"/>
</dbReference>
<evidence type="ECO:0000259" key="1">
    <source>
        <dbReference type="SMART" id="SM00746"/>
    </source>
</evidence>
<accession>A0AAT9GNW0</accession>
<dbReference type="Pfam" id="PF08394">
    <property type="entry name" value="Arc_trans_TRASH"/>
    <property type="match status" value="1"/>
</dbReference>
<dbReference type="KEGG" id="sjv:SJAV_03090"/>
<dbReference type="InterPro" id="IPR036388">
    <property type="entry name" value="WH-like_DNA-bd_sf"/>
</dbReference>
<sequence length="165" mass="19157">MAKVNQLEYKILQMLKEDSRKSASKIAKELNISRATVAKIIHSLKEKGVKFTVDYYEEGELTAFIISDKCLENSECYKLINGEFLSLVKGDMKEIHKRLSDIKAEKFFLSIEKMNTEKIERSELYCDYCGNEIKGNPFLLKIGKKVYYTCCKTCQTQLKKKLQKE</sequence>
<dbReference type="InterPro" id="IPR011017">
    <property type="entry name" value="TRASH_dom"/>
</dbReference>
<dbReference type="AlphaFoldDB" id="A0AAT9GNW0"/>
<feature type="domain" description="TRASH" evidence="1">
    <location>
        <begin position="126"/>
        <end position="162"/>
    </location>
</feature>
<dbReference type="InterPro" id="IPR013196">
    <property type="entry name" value="HTH_11"/>
</dbReference>
<dbReference type="Pfam" id="PF08279">
    <property type="entry name" value="HTH_11"/>
    <property type="match status" value="1"/>
</dbReference>
<reference evidence="2" key="1">
    <citation type="submission" date="2024-03" db="EMBL/GenBank/DDBJ databases">
        <title>Complete genome sequence of Sulfurisphaera javensis strain KD-1.</title>
        <authorList>
            <person name="Sakai H."/>
            <person name="Nur N."/>
            <person name="Suwanto A."/>
            <person name="Kurosawa N."/>
        </authorList>
    </citation>
    <scope>NUCLEOTIDE SEQUENCE</scope>
    <source>
        <strain evidence="2">KD-1</strain>
    </source>
</reference>
<evidence type="ECO:0000313" key="2">
    <source>
        <dbReference type="EMBL" id="BFH72365.1"/>
    </source>
</evidence>
<organism evidence="2">
    <name type="scientific">Sulfurisphaera javensis</name>
    <dbReference type="NCBI Taxonomy" id="2049879"/>
    <lineage>
        <taxon>Archaea</taxon>
        <taxon>Thermoproteota</taxon>
        <taxon>Thermoprotei</taxon>
        <taxon>Sulfolobales</taxon>
        <taxon>Sulfolobaceae</taxon>
        <taxon>Sulfurisphaera</taxon>
    </lineage>
</organism>
<dbReference type="SUPFAM" id="SSF46785">
    <property type="entry name" value="Winged helix' DNA-binding domain"/>
    <property type="match status" value="1"/>
</dbReference>
<protein>
    <submittedName>
        <fullName evidence="2">TRASH domain-containing protein</fullName>
    </submittedName>
</protein>
<dbReference type="EMBL" id="AP031322">
    <property type="protein sequence ID" value="BFH72365.1"/>
    <property type="molecule type" value="Genomic_DNA"/>
</dbReference>
<name>A0AAT9GNW0_9CREN</name>
<dbReference type="PRINTS" id="PR00033">
    <property type="entry name" value="HTHASNC"/>
</dbReference>
<dbReference type="SMART" id="SM00746">
    <property type="entry name" value="TRASH"/>
    <property type="match status" value="1"/>
</dbReference>
<dbReference type="InterPro" id="IPR000485">
    <property type="entry name" value="AsnC-type_HTH_dom"/>
</dbReference>
<dbReference type="RefSeq" id="WP_369610597.1">
    <property type="nucleotide sequence ID" value="NZ_AP031322.1"/>
</dbReference>
<dbReference type="GO" id="GO:0043565">
    <property type="term" value="F:sequence-specific DNA binding"/>
    <property type="evidence" value="ECO:0007669"/>
    <property type="project" value="InterPro"/>
</dbReference>
<dbReference type="GeneID" id="92353239"/>
<dbReference type="Gene3D" id="1.10.10.10">
    <property type="entry name" value="Winged helix-like DNA-binding domain superfamily/Winged helix DNA-binding domain"/>
    <property type="match status" value="1"/>
</dbReference>
<gene>
    <name evidence="2" type="ORF">SJAV_03090</name>
</gene>